<gene>
    <name evidence="3" type="ORF">HXX76_002347</name>
</gene>
<reference evidence="3" key="1">
    <citation type="journal article" date="2020" name="bioRxiv">
        <title>Comparative genomics of Chlamydomonas.</title>
        <authorList>
            <person name="Craig R.J."/>
            <person name="Hasan A.R."/>
            <person name="Ness R.W."/>
            <person name="Keightley P.D."/>
        </authorList>
    </citation>
    <scope>NUCLEOTIDE SEQUENCE</scope>
    <source>
        <strain evidence="3">SAG 7.73</strain>
    </source>
</reference>
<dbReference type="Pfam" id="PF16787">
    <property type="entry name" value="NDC10_II"/>
    <property type="match status" value="1"/>
</dbReference>
<feature type="compositionally biased region" description="Low complexity" evidence="1">
    <location>
        <begin position="849"/>
        <end position="870"/>
    </location>
</feature>
<keyword evidence="4" id="KW-1185">Reference proteome</keyword>
<feature type="compositionally biased region" description="Low complexity" evidence="1">
    <location>
        <begin position="580"/>
        <end position="589"/>
    </location>
</feature>
<accession>A0A835TNJ3</accession>
<feature type="region of interest" description="Disordered" evidence="1">
    <location>
        <begin position="580"/>
        <end position="606"/>
    </location>
</feature>
<evidence type="ECO:0000313" key="4">
    <source>
        <dbReference type="Proteomes" id="UP000650467"/>
    </source>
</evidence>
<proteinExistence type="predicted"/>
<feature type="region of interest" description="Disordered" evidence="1">
    <location>
        <begin position="16"/>
        <end position="36"/>
    </location>
</feature>
<dbReference type="GO" id="GO:0003677">
    <property type="term" value="F:DNA binding"/>
    <property type="evidence" value="ECO:0007669"/>
    <property type="project" value="InterPro"/>
</dbReference>
<evidence type="ECO:0000256" key="1">
    <source>
        <dbReference type="SAM" id="MobiDB-lite"/>
    </source>
</evidence>
<evidence type="ECO:0000313" key="3">
    <source>
        <dbReference type="EMBL" id="KAG2442260.1"/>
    </source>
</evidence>
<dbReference type="InterPro" id="IPR031872">
    <property type="entry name" value="NDC10_II"/>
</dbReference>
<comment type="caution">
    <text evidence="3">The sequence shown here is derived from an EMBL/GenBank/DDBJ whole genome shotgun (WGS) entry which is preliminary data.</text>
</comment>
<evidence type="ECO:0000259" key="2">
    <source>
        <dbReference type="Pfam" id="PF16787"/>
    </source>
</evidence>
<feature type="region of interest" description="Disordered" evidence="1">
    <location>
        <begin position="679"/>
        <end position="710"/>
    </location>
</feature>
<protein>
    <recommendedName>
        <fullName evidence="2">Ndc10 domain-containing protein</fullName>
    </recommendedName>
</protein>
<dbReference type="Proteomes" id="UP000650467">
    <property type="component" value="Unassembled WGS sequence"/>
</dbReference>
<organism evidence="3 4">
    <name type="scientific">Chlamydomonas incerta</name>
    <dbReference type="NCBI Taxonomy" id="51695"/>
    <lineage>
        <taxon>Eukaryota</taxon>
        <taxon>Viridiplantae</taxon>
        <taxon>Chlorophyta</taxon>
        <taxon>core chlorophytes</taxon>
        <taxon>Chlorophyceae</taxon>
        <taxon>CS clade</taxon>
        <taxon>Chlamydomonadales</taxon>
        <taxon>Chlamydomonadaceae</taxon>
        <taxon>Chlamydomonas</taxon>
    </lineage>
</organism>
<dbReference type="OrthoDB" id="549491at2759"/>
<feature type="region of interest" description="Disordered" evidence="1">
    <location>
        <begin position="642"/>
        <end position="663"/>
    </location>
</feature>
<dbReference type="EMBL" id="JAEHOC010000004">
    <property type="protein sequence ID" value="KAG2442260.1"/>
    <property type="molecule type" value="Genomic_DNA"/>
</dbReference>
<dbReference type="InterPro" id="IPR038279">
    <property type="entry name" value="Ndc10_dom2_sf"/>
</dbReference>
<feature type="compositionally biased region" description="Basic and acidic residues" evidence="1">
    <location>
        <begin position="17"/>
        <end position="26"/>
    </location>
</feature>
<dbReference type="InterPro" id="IPR011010">
    <property type="entry name" value="DNA_brk_join_enz"/>
</dbReference>
<name>A0A835TNJ3_CHLIN</name>
<dbReference type="SUPFAM" id="SSF56349">
    <property type="entry name" value="DNA breaking-rejoining enzymes"/>
    <property type="match status" value="1"/>
</dbReference>
<feature type="domain" description="Ndc10" evidence="2">
    <location>
        <begin position="81"/>
        <end position="304"/>
    </location>
</feature>
<feature type="region of interest" description="Disordered" evidence="1">
    <location>
        <begin position="830"/>
        <end position="870"/>
    </location>
</feature>
<dbReference type="Gene3D" id="1.10.443.20">
    <property type="entry name" value="Centromere DNA-binding protein complex CBF3 subunit, domain 2"/>
    <property type="match status" value="1"/>
</dbReference>
<dbReference type="AlphaFoldDB" id="A0A835TNJ3"/>
<sequence length="1272" mass="130828">MNGVLAAETAIAKAVRKGSEARRPGDPHANSVSDSYTSDDYTEMTKLLASGAKCAECLKWDILMVAQAQAFVNCLHFGVGRGDDSRVMNLSDLGKPRKVDCLSGAVEAFVLPIALRGTKTQETARCYYLALMRAFDVFKCPVRSLGELLLAHFVIRGEPYPDPTNRAEWESVPLFRSITDRMKGMTYNTMAEAMRDLFTYLDIVIRKLTHAMRVGGAQALEALGATLELIMRVGRWLQSESVVAAYVTNSPPDGLLFMGGYKYKAGEDMRQAFWARRFMTILPEPLMQQLCIELFPFLPTFQERAAKVPKQGRDIRLSVHYHAAALMLIAKATVQDSLELADLSPTNSVVQWLCHMPAWRMARSAYEHALKHGLMDATRPRGMMELLDEMQQRLLYLPLTLRQVAFEETQRATQLAATQRATMQAAAMQAAAMQAAAAPQQAPAQQAEPQATLGDPWAGMASADDVAELLQQQEPRLADPATNPWGTFPALSAPLPALLLQPEMPQVPVIELLAGAGLLGGAHSCAGSHGTSVQPQLPSQQDALYLRIAAAATAAAHGSADAQQQVQQLLQLVPPHGSATGAGSCSSGAGPFGQPPWPGAAPSGLQHTGASAAAAAAAAAAGGGAEALLQLLQAQGHAAASNSGGGSFCGPGPPGVPPWLGAPQPLSAVPAAAVGAGSCSSGAGPFGQPPWPGAAPSGLQHTGASAAGAAGGGAEALQRLLQAQGHAAASSSGGGGFCGPGLAGVPPWLGAPCSVSTAPGLGGGPASQGGNLWSQGLGSAGANLCGLGAPGQQQAWLSPGSMQRAAMDTVANAIAAVCQQHESGACPMPELPSPVASAHAPARRRRAPAKAAPAKALAKGSATAQAPSAPSGLAAAGGAAGLASAGVTAVVPALMGETAAPATPAGVVAAPSGMAAAPAGMAAVPTGMAAAPAGMAAAPTGTAAAPAGMAAALAGSAAAAPAAVKGKRPKKPAAPYTVSELQRLPPGTPSYPKDTKTLLDMYKIFYVGTSVAPAFTTLDAEYTKQGKSWYPAQFKQRMSELRGLEKWCITKTSELRKSSKLEAAQFWTVKQSKRNSPALKPFWTDFVSQLAKKEEEFAAYVSKSRPPDFVSPVKGAAVRPAPQTGVVINVEDLGMVVDFAGARQAAGATASGAVAPASSGEGGAAPAASEIKVWTKPPHSGWALYCSWRFGLHRQETAARGAADAEAARQEEEVAETVVAAEGAAGAAAGLEGGPVAVEPSQTRFAQFRRDFDALSAEEQAGWNHARDKMVA</sequence>